<protein>
    <submittedName>
        <fullName evidence="2">Uncharacterized protein</fullName>
    </submittedName>
</protein>
<organism evidence="2 3">
    <name type="scientific">Paralvinella palmiformis</name>
    <dbReference type="NCBI Taxonomy" id="53620"/>
    <lineage>
        <taxon>Eukaryota</taxon>
        <taxon>Metazoa</taxon>
        <taxon>Spiralia</taxon>
        <taxon>Lophotrochozoa</taxon>
        <taxon>Annelida</taxon>
        <taxon>Polychaeta</taxon>
        <taxon>Sedentaria</taxon>
        <taxon>Canalipalpata</taxon>
        <taxon>Terebellida</taxon>
        <taxon>Terebelliformia</taxon>
        <taxon>Alvinellidae</taxon>
        <taxon>Paralvinella</taxon>
    </lineage>
</organism>
<sequence length="146" mass="16897">MVKSKQQKENVWNIPNFLPERPDTEDDASIDSHLKALADQEKHPAVKQEKDVMRDAMDMTLMDRCKLIIEERGSLGHIKDIYPTLFQEEQIIQDYIRLTTKDLVLEFEKRIAQYDKKILRPPSLKAESVDIKGFPACGFKHGESAQ</sequence>
<dbReference type="Proteomes" id="UP001208570">
    <property type="component" value="Unassembled WGS sequence"/>
</dbReference>
<reference evidence="2" key="1">
    <citation type="journal article" date="2023" name="Mol. Biol. Evol.">
        <title>Third-Generation Sequencing Reveals the Adaptive Role of the Epigenome in Three Deep-Sea Polychaetes.</title>
        <authorList>
            <person name="Perez M."/>
            <person name="Aroh O."/>
            <person name="Sun Y."/>
            <person name="Lan Y."/>
            <person name="Juniper S.K."/>
            <person name="Young C.R."/>
            <person name="Angers B."/>
            <person name="Qian P.Y."/>
        </authorList>
    </citation>
    <scope>NUCLEOTIDE SEQUENCE</scope>
    <source>
        <strain evidence="2">P08H-3</strain>
    </source>
</reference>
<comment type="caution">
    <text evidence="2">The sequence shown here is derived from an EMBL/GenBank/DDBJ whole genome shotgun (WGS) entry which is preliminary data.</text>
</comment>
<evidence type="ECO:0000256" key="1">
    <source>
        <dbReference type="SAM" id="MobiDB-lite"/>
    </source>
</evidence>
<keyword evidence="3" id="KW-1185">Reference proteome</keyword>
<dbReference type="AlphaFoldDB" id="A0AAD9JDR9"/>
<proteinExistence type="predicted"/>
<name>A0AAD9JDR9_9ANNE</name>
<feature type="region of interest" description="Disordered" evidence="1">
    <location>
        <begin position="1"/>
        <end position="29"/>
    </location>
</feature>
<evidence type="ECO:0000313" key="2">
    <source>
        <dbReference type="EMBL" id="KAK2151302.1"/>
    </source>
</evidence>
<gene>
    <name evidence="2" type="ORF">LSH36_368g05100</name>
</gene>
<evidence type="ECO:0000313" key="3">
    <source>
        <dbReference type="Proteomes" id="UP001208570"/>
    </source>
</evidence>
<accession>A0AAD9JDR9</accession>
<dbReference type="EMBL" id="JAODUP010000368">
    <property type="protein sequence ID" value="KAK2151302.1"/>
    <property type="molecule type" value="Genomic_DNA"/>
</dbReference>
<feature type="non-terminal residue" evidence="2">
    <location>
        <position position="1"/>
    </location>
</feature>